<dbReference type="RefSeq" id="WP_406766361.1">
    <property type="nucleotide sequence ID" value="NZ_JBJHZY010000004.1"/>
</dbReference>
<evidence type="ECO:0000313" key="4">
    <source>
        <dbReference type="Proteomes" id="UP001623661"/>
    </source>
</evidence>
<evidence type="ECO:0000313" key="3">
    <source>
        <dbReference type="EMBL" id="MFL0269738.1"/>
    </source>
</evidence>
<accession>A0ABW8TYM2</accession>
<proteinExistence type="predicted"/>
<keyword evidence="2" id="KW-1133">Transmembrane helix</keyword>
<evidence type="ECO:0000256" key="1">
    <source>
        <dbReference type="SAM" id="MobiDB-lite"/>
    </source>
</evidence>
<comment type="caution">
    <text evidence="3">The sequence shown here is derived from an EMBL/GenBank/DDBJ whole genome shotgun (WGS) entry which is preliminary data.</text>
</comment>
<protein>
    <submittedName>
        <fullName evidence="3">Uncharacterized protein</fullName>
    </submittedName>
</protein>
<sequence>MDILNGFISETDNNSKNVIFVILILVFVLGFGKNTGFNLFNNSDVRGSAPHHKHRRNSCNSQGG</sequence>
<name>A0ABW8TYM2_9CLOT</name>
<evidence type="ECO:0000256" key="2">
    <source>
        <dbReference type="SAM" id="Phobius"/>
    </source>
</evidence>
<reference evidence="3 4" key="1">
    <citation type="submission" date="2024-11" db="EMBL/GenBank/DDBJ databases">
        <authorList>
            <person name="Heng Y.C."/>
            <person name="Lim A.C.H."/>
            <person name="Lee J.K.Y."/>
            <person name="Kittelmann S."/>
        </authorList>
    </citation>
    <scope>NUCLEOTIDE SEQUENCE [LARGE SCALE GENOMIC DNA]</scope>
    <source>
        <strain evidence="3 4">WILCCON 0202</strain>
    </source>
</reference>
<dbReference type="EMBL" id="JBJHZY010000004">
    <property type="protein sequence ID" value="MFL0269738.1"/>
    <property type="molecule type" value="Genomic_DNA"/>
</dbReference>
<gene>
    <name evidence="3" type="ORF">ACJDUH_16795</name>
</gene>
<feature type="transmembrane region" description="Helical" evidence="2">
    <location>
        <begin position="18"/>
        <end position="40"/>
    </location>
</feature>
<keyword evidence="2" id="KW-0472">Membrane</keyword>
<keyword evidence="2" id="KW-0812">Transmembrane</keyword>
<organism evidence="3 4">
    <name type="scientific">Candidatus Clostridium radicumherbarum</name>
    <dbReference type="NCBI Taxonomy" id="3381662"/>
    <lineage>
        <taxon>Bacteria</taxon>
        <taxon>Bacillati</taxon>
        <taxon>Bacillota</taxon>
        <taxon>Clostridia</taxon>
        <taxon>Eubacteriales</taxon>
        <taxon>Clostridiaceae</taxon>
        <taxon>Clostridium</taxon>
    </lineage>
</organism>
<keyword evidence="4" id="KW-1185">Reference proteome</keyword>
<dbReference type="Proteomes" id="UP001623661">
    <property type="component" value="Unassembled WGS sequence"/>
</dbReference>
<feature type="region of interest" description="Disordered" evidence="1">
    <location>
        <begin position="45"/>
        <end position="64"/>
    </location>
</feature>